<dbReference type="RefSeq" id="WP_274924457.1">
    <property type="nucleotide sequence ID" value="NZ_JAKELO010000002.1"/>
</dbReference>
<keyword evidence="1" id="KW-1133">Transmembrane helix</keyword>
<dbReference type="InterPro" id="IPR013229">
    <property type="entry name" value="PEGA"/>
</dbReference>
<feature type="domain" description="PEGA" evidence="2">
    <location>
        <begin position="21"/>
        <end position="86"/>
    </location>
</feature>
<sequence length="579" mass="59826">MATTVPTTIPATAEPGPQIGWLTIISSPSGATVTIDGKAAGVTPITGRELGTGTHTIEVTMTGYERYTAEKDLQSGEQAALDATLKLVPVTAVPTAVPTTQATAVPTTVPTTQATAVPTTVPTTQATAVPTAVPTTQATVVPTAVPTTQATAVPTAVPTTHAPVGSDKGWIRVNCNVDGAAVTFDTSSTGGIIAQGFSDTEVGTTSTPFKTFTVQKSGYRTFTGPVTSWPANDQTVNLYATLNRNPTPSYGSIRVISSPAGAIATIDGSTWQYTPTTFSTLRAGTSHEVSITMSGYQSYHTSAYVTAGQTVTINARLTPTPQETGSLNINTVPTGADIYVDGHYLAESPFVVTNLAPGSHTVRLHKAGYDEYLRTVTVNAGQQTPVTVTFTTQQSTMGSIEVGSTPGGSSVFLDGKYMGQTPVSSYFDLTSVSEGSHTIRITHTDYDDYTQTVYVKGGNVMTVNAQLSFDAPSPTPDTTGQLIVSSTPSGAELFLDNTYRGVTPVTLSDIPAGSHVVTVKQTGYTDSSQTVTVTGGQSTPVVIGLEAVPPTTKSPAAAIPIVAALAIVGAVLAFGRRKD</sequence>
<feature type="domain" description="PEGA" evidence="2">
    <location>
        <begin position="480"/>
        <end position="546"/>
    </location>
</feature>
<feature type="domain" description="PEGA" evidence="2">
    <location>
        <begin position="251"/>
        <end position="320"/>
    </location>
</feature>
<feature type="transmembrane region" description="Helical" evidence="1">
    <location>
        <begin position="557"/>
        <end position="575"/>
    </location>
</feature>
<evidence type="ECO:0000256" key="1">
    <source>
        <dbReference type="SAM" id="Phobius"/>
    </source>
</evidence>
<evidence type="ECO:0000313" key="3">
    <source>
        <dbReference type="EMBL" id="MDE4907811.1"/>
    </source>
</evidence>
<evidence type="ECO:0000313" key="4">
    <source>
        <dbReference type="Proteomes" id="UP001143747"/>
    </source>
</evidence>
<comment type="caution">
    <text evidence="3">The sequence shown here is derived from an EMBL/GenBank/DDBJ whole genome shotgun (WGS) entry which is preliminary data.</text>
</comment>
<dbReference type="PANTHER" id="PTHR36194">
    <property type="entry name" value="S-LAYER-LIKE PROTEIN"/>
    <property type="match status" value="1"/>
</dbReference>
<feature type="domain" description="PEGA" evidence="2">
    <location>
        <begin position="398"/>
        <end position="467"/>
    </location>
</feature>
<dbReference type="Proteomes" id="UP001143747">
    <property type="component" value="Unassembled WGS sequence"/>
</dbReference>
<reference evidence="3" key="1">
    <citation type="submission" date="2022-01" db="EMBL/GenBank/DDBJ databases">
        <title>Draft genome of Methanogenium marinum DSM 15558.</title>
        <authorList>
            <person name="Chen S.-C."/>
            <person name="You Y.-T."/>
        </authorList>
    </citation>
    <scope>NUCLEOTIDE SEQUENCE</scope>
    <source>
        <strain evidence="3">DSM 15558</strain>
    </source>
</reference>
<keyword evidence="1" id="KW-0812">Transmembrane</keyword>
<proteinExistence type="predicted"/>
<dbReference type="Gene3D" id="2.60.40.1120">
    <property type="entry name" value="Carboxypeptidase-like, regulatory domain"/>
    <property type="match status" value="1"/>
</dbReference>
<keyword evidence="4" id="KW-1185">Reference proteome</keyword>
<dbReference type="Pfam" id="PF08308">
    <property type="entry name" value="PEGA"/>
    <property type="match status" value="5"/>
</dbReference>
<organism evidence="3 4">
    <name type="scientific">Methanogenium marinum</name>
    <dbReference type="NCBI Taxonomy" id="348610"/>
    <lineage>
        <taxon>Archaea</taxon>
        <taxon>Methanobacteriati</taxon>
        <taxon>Methanobacteriota</taxon>
        <taxon>Stenosarchaea group</taxon>
        <taxon>Methanomicrobia</taxon>
        <taxon>Methanomicrobiales</taxon>
        <taxon>Methanomicrobiaceae</taxon>
        <taxon>Methanogenium</taxon>
    </lineage>
</organism>
<feature type="domain" description="PEGA" evidence="2">
    <location>
        <begin position="325"/>
        <end position="392"/>
    </location>
</feature>
<accession>A0A9Q4PWV3</accession>
<dbReference type="EMBL" id="JAKELO010000002">
    <property type="protein sequence ID" value="MDE4907811.1"/>
    <property type="molecule type" value="Genomic_DNA"/>
</dbReference>
<dbReference type="AlphaFoldDB" id="A0A9Q4PWV3"/>
<dbReference type="PANTHER" id="PTHR36194:SF1">
    <property type="entry name" value="S-LAYER-LIKE PROTEIN"/>
    <property type="match status" value="1"/>
</dbReference>
<gene>
    <name evidence="3" type="ORF">L0665_04190</name>
</gene>
<name>A0A9Q4PWV3_9EURY</name>
<evidence type="ECO:0000259" key="2">
    <source>
        <dbReference type="Pfam" id="PF08308"/>
    </source>
</evidence>
<keyword evidence="1" id="KW-0472">Membrane</keyword>
<protein>
    <submittedName>
        <fullName evidence="3">PEGA domain-containing protein</fullName>
    </submittedName>
</protein>